<dbReference type="Proteomes" id="UP000629098">
    <property type="component" value="Unassembled WGS sequence"/>
</dbReference>
<proteinExistence type="predicted"/>
<keyword evidence="3" id="KW-1185">Reference proteome</keyword>
<feature type="signal peptide" evidence="1">
    <location>
        <begin position="1"/>
        <end position="29"/>
    </location>
</feature>
<reference evidence="2" key="1">
    <citation type="submission" date="2020-09" db="EMBL/GenBank/DDBJ databases">
        <title>Iningainema tapete sp. nov. (Scytonemataceae, Cyanobacteria) from greenhouses in central Florida (USA) produces two types of nodularin with biosynthetic potential for microcystin-LR and anabaenopeptins.</title>
        <authorList>
            <person name="Berthold D.E."/>
            <person name="Lefler F.W."/>
            <person name="Huang I.-S."/>
            <person name="Abdulla H."/>
            <person name="Zimba P.V."/>
            <person name="Laughinghouse H.D. IV."/>
        </authorList>
    </citation>
    <scope>NUCLEOTIDE SEQUENCE</scope>
    <source>
        <strain evidence="2">BLCCT55</strain>
    </source>
</reference>
<evidence type="ECO:0000313" key="2">
    <source>
        <dbReference type="EMBL" id="MBD2777729.1"/>
    </source>
</evidence>
<dbReference type="InterPro" id="IPR025478">
    <property type="entry name" value="COP23"/>
</dbReference>
<evidence type="ECO:0000256" key="1">
    <source>
        <dbReference type="SAM" id="SignalP"/>
    </source>
</evidence>
<keyword evidence="1" id="KW-0732">Signal</keyword>
<evidence type="ECO:0000313" key="3">
    <source>
        <dbReference type="Proteomes" id="UP000629098"/>
    </source>
</evidence>
<protein>
    <submittedName>
        <fullName evidence="2">Uncharacterized protein</fullName>
    </submittedName>
</protein>
<dbReference type="AlphaFoldDB" id="A0A8J6XKA9"/>
<feature type="chain" id="PRO_5035206697" evidence="1">
    <location>
        <begin position="30"/>
        <end position="178"/>
    </location>
</feature>
<dbReference type="RefSeq" id="WP_190836797.1">
    <property type="nucleotide sequence ID" value="NZ_CAWPPI010000117.1"/>
</dbReference>
<name>A0A8J6XKA9_9CYAN</name>
<dbReference type="Pfam" id="PF14218">
    <property type="entry name" value="COP23"/>
    <property type="match status" value="1"/>
</dbReference>
<sequence length="178" mass="19508">MQHRLFSSILAASAIALSSITTISQPSNAQTNTYFCGNSKDGVPTTFARTAAGDKIAVIRWERKRKIGGYTPQERCQEVSRRFQSASEDGVLNYLTTDIKNSQKVLCAAKRYGESCSHLLLTLVQDDASKADDDASKAIENLRLLGFGAAGPLIQSSDGSPRTFIDMYKLLREAPREK</sequence>
<accession>A0A8J6XKA9</accession>
<dbReference type="EMBL" id="JACXAE010000117">
    <property type="protein sequence ID" value="MBD2777729.1"/>
    <property type="molecule type" value="Genomic_DNA"/>
</dbReference>
<gene>
    <name evidence="2" type="ORF">ICL16_38240</name>
</gene>
<comment type="caution">
    <text evidence="2">The sequence shown here is derived from an EMBL/GenBank/DDBJ whole genome shotgun (WGS) entry which is preliminary data.</text>
</comment>
<organism evidence="2 3">
    <name type="scientific">Iningainema tapete BLCC-T55</name>
    <dbReference type="NCBI Taxonomy" id="2748662"/>
    <lineage>
        <taxon>Bacteria</taxon>
        <taxon>Bacillati</taxon>
        <taxon>Cyanobacteriota</taxon>
        <taxon>Cyanophyceae</taxon>
        <taxon>Nostocales</taxon>
        <taxon>Scytonemataceae</taxon>
        <taxon>Iningainema tapete</taxon>
    </lineage>
</organism>